<dbReference type="GO" id="GO:0003723">
    <property type="term" value="F:RNA binding"/>
    <property type="evidence" value="ECO:0007669"/>
    <property type="project" value="UniProtKB-KW"/>
</dbReference>
<keyword evidence="4" id="KW-0255">Endonuclease</keyword>
<keyword evidence="3" id="KW-0540">Nuclease</keyword>
<comment type="similarity">
    <text evidence="1">Belongs to the CRISPR-associated Csm3 family.</text>
</comment>
<feature type="domain" description="CRISPR type III-associated protein" evidence="9">
    <location>
        <begin position="18"/>
        <end position="201"/>
    </location>
</feature>
<dbReference type="GO" id="GO:0051607">
    <property type="term" value="P:defense response to virus"/>
    <property type="evidence" value="ECO:0007669"/>
    <property type="project" value="UniProtKB-KW"/>
</dbReference>
<evidence type="ECO:0000256" key="7">
    <source>
        <dbReference type="ARBA" id="ARBA00023118"/>
    </source>
</evidence>
<reference evidence="10 11" key="2">
    <citation type="submission" date="2007-01" db="EMBL/GenBank/DDBJ databases">
        <title>Sequencing of the draft genome and assembly of Thermosinus carboxydivorans Nor1.</title>
        <authorList>
            <consortium name="US DOE Joint Genome Institute (JGI-PGF)"/>
            <person name="Copeland A."/>
            <person name="Lucas S."/>
            <person name="Lapidus A."/>
            <person name="Barry K."/>
            <person name="Glavina del Rio T."/>
            <person name="Dalin E."/>
            <person name="Tice H."/>
            <person name="Bruce D."/>
            <person name="Pitluck S."/>
            <person name="Richardson P."/>
        </authorList>
    </citation>
    <scope>NUCLEOTIDE SEQUENCE [LARGE SCALE GENOMIC DNA]</scope>
    <source>
        <strain evidence="10 11">Nor1</strain>
    </source>
</reference>
<protein>
    <recommendedName>
        <fullName evidence="2">CRISPR system Cms endoribonuclease Csm3</fullName>
    </recommendedName>
    <alternativeName>
        <fullName evidence="8">CRISPR type III A-associated RAMP protein Csm3</fullName>
    </alternativeName>
</protein>
<comment type="caution">
    <text evidence="10">The sequence shown here is derived from an EMBL/GenBank/DDBJ whole genome shotgun (WGS) entry which is preliminary data.</text>
</comment>
<keyword evidence="5" id="KW-0378">Hydrolase</keyword>
<evidence type="ECO:0000313" key="10">
    <source>
        <dbReference type="EMBL" id="EAX48911.1"/>
    </source>
</evidence>
<proteinExistence type="inferred from homology"/>
<keyword evidence="11" id="KW-1185">Reference proteome</keyword>
<dbReference type="eggNOG" id="COG1337">
    <property type="taxonomic scope" value="Bacteria"/>
</dbReference>
<keyword evidence="6" id="KW-0694">RNA-binding</keyword>
<evidence type="ECO:0000256" key="3">
    <source>
        <dbReference type="ARBA" id="ARBA00022722"/>
    </source>
</evidence>
<evidence type="ECO:0000313" key="11">
    <source>
        <dbReference type="Proteomes" id="UP000005139"/>
    </source>
</evidence>
<sequence length="238" mass="25853">MSNGKIATIFGKINLQAKLSLVTGLHIGASKDNASIGDVDCIVIRDPLTRRPMIPGSSLKGKIRTLLAKALSENPVLGEPDSDPIEVTRLFGSSKPVKHARLQFYDVFMTDDSANKISRMDTDLYLTEVKFENAIDRLTAVANPRQVERVPAGAEFAFRLVYNIEALDEAAADLKALADGLKLLELDYLGGHGSRGYGRVKFADFHINVITVDRKQAVSPDSVKKILEGAGFNVISAV</sequence>
<keyword evidence="7" id="KW-0051">Antiviral defense</keyword>
<evidence type="ECO:0000256" key="5">
    <source>
        <dbReference type="ARBA" id="ARBA00022801"/>
    </source>
</evidence>
<dbReference type="EMBL" id="AAWL01000001">
    <property type="protein sequence ID" value="EAX48911.1"/>
    <property type="molecule type" value="Genomic_DNA"/>
</dbReference>
<dbReference type="PANTHER" id="PTHR35579">
    <property type="entry name" value="CRISPR SYSTEM CMS ENDORIBONUCLEASE CSM3"/>
    <property type="match status" value="1"/>
</dbReference>
<dbReference type="AlphaFoldDB" id="A1HM62"/>
<evidence type="ECO:0000259" key="9">
    <source>
        <dbReference type="Pfam" id="PF03787"/>
    </source>
</evidence>
<evidence type="ECO:0000256" key="4">
    <source>
        <dbReference type="ARBA" id="ARBA00022759"/>
    </source>
</evidence>
<dbReference type="Proteomes" id="UP000005139">
    <property type="component" value="Unassembled WGS sequence"/>
</dbReference>
<gene>
    <name evidence="10" type="ORF">TcarDRAFT_2600</name>
</gene>
<dbReference type="InterPro" id="IPR052216">
    <property type="entry name" value="CRISPR_Csm3_endoribonuclease"/>
</dbReference>
<dbReference type="GO" id="GO:0004519">
    <property type="term" value="F:endonuclease activity"/>
    <property type="evidence" value="ECO:0007669"/>
    <property type="project" value="UniProtKB-KW"/>
</dbReference>
<organism evidence="10 11">
    <name type="scientific">Thermosinus carboxydivorans Nor1</name>
    <dbReference type="NCBI Taxonomy" id="401526"/>
    <lineage>
        <taxon>Bacteria</taxon>
        <taxon>Bacillati</taxon>
        <taxon>Bacillota</taxon>
        <taxon>Negativicutes</taxon>
        <taxon>Selenomonadales</taxon>
        <taxon>Sporomusaceae</taxon>
        <taxon>Thermosinus</taxon>
    </lineage>
</organism>
<evidence type="ECO:0000256" key="8">
    <source>
        <dbReference type="ARBA" id="ARBA00033183"/>
    </source>
</evidence>
<evidence type="ECO:0000256" key="2">
    <source>
        <dbReference type="ARBA" id="ARBA00022150"/>
    </source>
</evidence>
<accession>A1HM62</accession>
<dbReference type="RefSeq" id="WP_007288118.1">
    <property type="nucleotide sequence ID" value="NZ_AAWL01000001.1"/>
</dbReference>
<dbReference type="InterPro" id="IPR005537">
    <property type="entry name" value="RAMP_III_fam"/>
</dbReference>
<evidence type="ECO:0000256" key="6">
    <source>
        <dbReference type="ARBA" id="ARBA00022884"/>
    </source>
</evidence>
<name>A1HM62_9FIRM</name>
<reference evidence="10 11" key="1">
    <citation type="submission" date="2007-01" db="EMBL/GenBank/DDBJ databases">
        <title>Annotation of the draft genome assembly of Thermosinus carboxydivorans Nor1.</title>
        <authorList>
            <consortium name="US DOE Joint Genome Institute (JGI-ORNL)"/>
            <person name="Larimer F."/>
            <person name="Land M."/>
            <person name="Hauser L."/>
        </authorList>
    </citation>
    <scope>NUCLEOTIDE SEQUENCE [LARGE SCALE GENOMIC DNA]</scope>
    <source>
        <strain evidence="10 11">Nor1</strain>
    </source>
</reference>
<dbReference type="PANTHER" id="PTHR35579:SF3">
    <property type="entry name" value="CRISPR SYSTEM CMS ENDORIBONUCLEASE CSM3"/>
    <property type="match status" value="1"/>
</dbReference>
<dbReference type="GO" id="GO:0016787">
    <property type="term" value="F:hydrolase activity"/>
    <property type="evidence" value="ECO:0007669"/>
    <property type="project" value="UniProtKB-KW"/>
</dbReference>
<dbReference type="OrthoDB" id="1063910at2"/>
<evidence type="ECO:0000256" key="1">
    <source>
        <dbReference type="ARBA" id="ARBA00006342"/>
    </source>
</evidence>
<dbReference type="InterPro" id="IPR013412">
    <property type="entry name" value="CRISPR-assoc_RAMP_Csm3"/>
</dbReference>
<dbReference type="NCBIfam" id="TIGR02582">
    <property type="entry name" value="cas7_TM1809"/>
    <property type="match status" value="1"/>
</dbReference>
<dbReference type="Pfam" id="PF03787">
    <property type="entry name" value="RAMPs"/>
    <property type="match status" value="1"/>
</dbReference>